<dbReference type="InterPro" id="IPR000601">
    <property type="entry name" value="PKD_dom"/>
</dbReference>
<dbReference type="InterPro" id="IPR022409">
    <property type="entry name" value="PKD/Chitinase_dom"/>
</dbReference>
<dbReference type="PROSITE" id="PS50093">
    <property type="entry name" value="PKD"/>
    <property type="match status" value="1"/>
</dbReference>
<protein>
    <submittedName>
        <fullName evidence="3">PKD domain-containing protein</fullName>
    </submittedName>
</protein>
<dbReference type="EMBL" id="JBHTJR010000051">
    <property type="protein sequence ID" value="MFD0993721.1"/>
    <property type="molecule type" value="Genomic_DNA"/>
</dbReference>
<dbReference type="Pfam" id="PF18911">
    <property type="entry name" value="PKD_4"/>
    <property type="match status" value="1"/>
</dbReference>
<dbReference type="CDD" id="cd00146">
    <property type="entry name" value="PKD"/>
    <property type="match status" value="1"/>
</dbReference>
<evidence type="ECO:0000259" key="2">
    <source>
        <dbReference type="PROSITE" id="PS50093"/>
    </source>
</evidence>
<dbReference type="RefSeq" id="WP_386108266.1">
    <property type="nucleotide sequence ID" value="NZ_JBHTJR010000051.1"/>
</dbReference>
<dbReference type="SMART" id="SM00089">
    <property type="entry name" value="PKD"/>
    <property type="match status" value="1"/>
</dbReference>
<dbReference type="PROSITE" id="PS51257">
    <property type="entry name" value="PROKAR_LIPOPROTEIN"/>
    <property type="match status" value="1"/>
</dbReference>
<dbReference type="InterPro" id="IPR035986">
    <property type="entry name" value="PKD_dom_sf"/>
</dbReference>
<feature type="region of interest" description="Disordered" evidence="1">
    <location>
        <begin position="37"/>
        <end position="64"/>
    </location>
</feature>
<reference evidence="4" key="1">
    <citation type="journal article" date="2019" name="Int. J. Syst. Evol. Microbiol.">
        <title>The Global Catalogue of Microorganisms (GCM) 10K type strain sequencing project: providing services to taxonomists for standard genome sequencing and annotation.</title>
        <authorList>
            <consortium name="The Broad Institute Genomics Platform"/>
            <consortium name="The Broad Institute Genome Sequencing Center for Infectious Disease"/>
            <person name="Wu L."/>
            <person name="Ma J."/>
        </authorList>
    </citation>
    <scope>NUCLEOTIDE SEQUENCE [LARGE SCALE GENOMIC DNA]</scope>
    <source>
        <strain evidence="4">CCUG 60527</strain>
    </source>
</reference>
<feature type="domain" description="PKD" evidence="2">
    <location>
        <begin position="46"/>
        <end position="131"/>
    </location>
</feature>
<gene>
    <name evidence="3" type="ORF">ACFQ1U_10940</name>
</gene>
<dbReference type="Gene3D" id="2.60.120.260">
    <property type="entry name" value="Galactose-binding domain-like"/>
    <property type="match status" value="1"/>
</dbReference>
<keyword evidence="4" id="KW-1185">Reference proteome</keyword>
<sequence length="290" mass="31044">MKSIQNTYNLITKTKHILVIIVITILSSCDTNDLPEAGSIPDATPPNALFSASQNEGPGEEWKTYSFSNQSASATQYSWDFGDGNSSTEFEPQNTYPGEGTFTITLTAMDELGVTSSYTETIEIVEPEMPSAIIPDILEASFEDGMLEGGTGDGRDSWRNSDLGGVIQITSSPVQNGSQAAKLPSDGSRIAYQKLIVSPNTDYTLTYYYTIKTSPVGSITVNILEGGNHTDINAIQAATIASFEGTDQTSASDYVQVNLTFNSGNNSTVSIFVSNQGAESRIDNFSITAN</sequence>
<name>A0ABW3JTS2_9FLAO</name>
<comment type="caution">
    <text evidence="3">The sequence shown here is derived from an EMBL/GenBank/DDBJ whole genome shotgun (WGS) entry which is preliminary data.</text>
</comment>
<dbReference type="Proteomes" id="UP001597062">
    <property type="component" value="Unassembled WGS sequence"/>
</dbReference>
<dbReference type="SUPFAM" id="SSF49299">
    <property type="entry name" value="PKD domain"/>
    <property type="match status" value="1"/>
</dbReference>
<evidence type="ECO:0000313" key="3">
    <source>
        <dbReference type="EMBL" id="MFD0993721.1"/>
    </source>
</evidence>
<accession>A0ABW3JTS2</accession>
<dbReference type="InterPro" id="IPR013783">
    <property type="entry name" value="Ig-like_fold"/>
</dbReference>
<evidence type="ECO:0000256" key="1">
    <source>
        <dbReference type="SAM" id="MobiDB-lite"/>
    </source>
</evidence>
<proteinExistence type="predicted"/>
<evidence type="ECO:0000313" key="4">
    <source>
        <dbReference type="Proteomes" id="UP001597062"/>
    </source>
</evidence>
<dbReference type="Gene3D" id="2.60.40.10">
    <property type="entry name" value="Immunoglobulins"/>
    <property type="match status" value="1"/>
</dbReference>
<organism evidence="3 4">
    <name type="scientific">Tenacibaculum geojense</name>
    <dbReference type="NCBI Taxonomy" id="915352"/>
    <lineage>
        <taxon>Bacteria</taxon>
        <taxon>Pseudomonadati</taxon>
        <taxon>Bacteroidota</taxon>
        <taxon>Flavobacteriia</taxon>
        <taxon>Flavobacteriales</taxon>
        <taxon>Flavobacteriaceae</taxon>
        <taxon>Tenacibaculum</taxon>
    </lineage>
</organism>